<dbReference type="EMBL" id="NIVC01000269">
    <property type="protein sequence ID" value="PAA86641.1"/>
    <property type="molecule type" value="Genomic_DNA"/>
</dbReference>
<proteinExistence type="predicted"/>
<keyword evidence="1" id="KW-0436">Ligase</keyword>
<accession>A0A267GKU0</accession>
<dbReference type="PANTHER" id="PTHR12241">
    <property type="entry name" value="TUBULIN POLYGLUTAMYLASE"/>
    <property type="match status" value="1"/>
</dbReference>
<dbReference type="PROSITE" id="PS51221">
    <property type="entry name" value="TTL"/>
    <property type="match status" value="1"/>
</dbReference>
<dbReference type="Gene3D" id="3.30.470.20">
    <property type="entry name" value="ATP-grasp fold, B domain"/>
    <property type="match status" value="1"/>
</dbReference>
<dbReference type="GO" id="GO:0070740">
    <property type="term" value="F:tubulin-glutamic acid ligase activity"/>
    <property type="evidence" value="ECO:0007669"/>
    <property type="project" value="TreeGrafter"/>
</dbReference>
<dbReference type="InterPro" id="IPR004344">
    <property type="entry name" value="TTL/TTLL_fam"/>
</dbReference>
<evidence type="ECO:0000313" key="7">
    <source>
        <dbReference type="Proteomes" id="UP000215902"/>
    </source>
</evidence>
<comment type="caution">
    <text evidence="6">The sequence shown here is derived from an EMBL/GenBank/DDBJ whole genome shotgun (WGS) entry which is preliminary data.</text>
</comment>
<dbReference type="Proteomes" id="UP000215902">
    <property type="component" value="Unassembled WGS sequence"/>
</dbReference>
<feature type="non-terminal residue" evidence="6">
    <location>
        <position position="1"/>
    </location>
</feature>
<evidence type="ECO:0000313" key="6">
    <source>
        <dbReference type="EMBL" id="PAA86641.1"/>
    </source>
</evidence>
<dbReference type="AlphaFoldDB" id="A0A267GKU0"/>
<dbReference type="GO" id="GO:0000226">
    <property type="term" value="P:microtubule cytoskeleton organization"/>
    <property type="evidence" value="ECO:0007669"/>
    <property type="project" value="TreeGrafter"/>
</dbReference>
<feature type="region of interest" description="Disordered" evidence="4">
    <location>
        <begin position="463"/>
        <end position="536"/>
    </location>
</feature>
<dbReference type="GO" id="GO:0015631">
    <property type="term" value="F:tubulin binding"/>
    <property type="evidence" value="ECO:0007669"/>
    <property type="project" value="TreeGrafter"/>
</dbReference>
<dbReference type="PANTHER" id="PTHR12241:SF154">
    <property type="entry name" value="TUBULIN POLYGLUTAMYLASE TTLL11"/>
    <property type="match status" value="1"/>
</dbReference>
<organism evidence="6 7">
    <name type="scientific">Macrostomum lignano</name>
    <dbReference type="NCBI Taxonomy" id="282301"/>
    <lineage>
        <taxon>Eukaryota</taxon>
        <taxon>Metazoa</taxon>
        <taxon>Spiralia</taxon>
        <taxon>Lophotrochozoa</taxon>
        <taxon>Platyhelminthes</taxon>
        <taxon>Rhabditophora</taxon>
        <taxon>Macrostomorpha</taxon>
        <taxon>Macrostomida</taxon>
        <taxon>Macrostomidae</taxon>
        <taxon>Macrostomum</taxon>
    </lineage>
</organism>
<evidence type="ECO:0000256" key="2">
    <source>
        <dbReference type="ARBA" id="ARBA00022741"/>
    </source>
</evidence>
<gene>
    <name evidence="6" type="ORF">BOX15_Mlig004714g1</name>
    <name evidence="5" type="ORF">BOX15_Mlig004714g2</name>
</gene>
<keyword evidence="3" id="KW-0067">ATP-binding</keyword>
<dbReference type="OrthoDB" id="202825at2759"/>
<dbReference type="Pfam" id="PF03133">
    <property type="entry name" value="TTL"/>
    <property type="match status" value="1"/>
</dbReference>
<dbReference type="GO" id="GO:0005524">
    <property type="term" value="F:ATP binding"/>
    <property type="evidence" value="ECO:0007669"/>
    <property type="project" value="UniProtKB-KW"/>
</dbReference>
<reference evidence="6 7" key="1">
    <citation type="submission" date="2017-06" db="EMBL/GenBank/DDBJ databases">
        <title>A platform for efficient transgenesis in Macrostomum lignano, a flatworm model organism for stem cell research.</title>
        <authorList>
            <person name="Berezikov E."/>
        </authorList>
    </citation>
    <scope>NUCLEOTIDE SEQUENCE [LARGE SCALE GENOMIC DNA]</scope>
    <source>
        <strain evidence="6">DV1</strain>
        <tissue evidence="6">Whole organism</tissue>
    </source>
</reference>
<feature type="compositionally biased region" description="Acidic residues" evidence="4">
    <location>
        <begin position="492"/>
        <end position="524"/>
    </location>
</feature>
<dbReference type="GO" id="GO:0036064">
    <property type="term" value="C:ciliary basal body"/>
    <property type="evidence" value="ECO:0007669"/>
    <property type="project" value="TreeGrafter"/>
</dbReference>
<dbReference type="EMBL" id="NIVC01000988">
    <property type="protein sequence ID" value="PAA73891.1"/>
    <property type="molecule type" value="Genomic_DNA"/>
</dbReference>
<keyword evidence="7" id="KW-1185">Reference proteome</keyword>
<evidence type="ECO:0000256" key="4">
    <source>
        <dbReference type="SAM" id="MobiDB-lite"/>
    </source>
</evidence>
<dbReference type="SUPFAM" id="SSF56059">
    <property type="entry name" value="Glutathione synthetase ATP-binding domain-like"/>
    <property type="match status" value="1"/>
</dbReference>
<name>A0A267GKU0_9PLAT</name>
<evidence type="ECO:0000313" key="5">
    <source>
        <dbReference type="EMBL" id="PAA73891.1"/>
    </source>
</evidence>
<evidence type="ECO:0008006" key="8">
    <source>
        <dbReference type="Google" id="ProtNLM"/>
    </source>
</evidence>
<keyword evidence="2" id="KW-0547">Nucleotide-binding</keyword>
<evidence type="ECO:0000256" key="3">
    <source>
        <dbReference type="ARBA" id="ARBA00022840"/>
    </source>
</evidence>
<evidence type="ECO:0000256" key="1">
    <source>
        <dbReference type="ARBA" id="ARBA00022598"/>
    </source>
</evidence>
<protein>
    <recommendedName>
        <fullName evidence="8">Tubulin polyglutamylase TTLL11</fullName>
    </recommendedName>
</protein>
<sequence length="732" mass="81466">EKEPPLESVELPSSEVVSVGDSFGIASASDELSRLRQQVLRHRFNPTQLRKYKRTDFRRQVLLDRLAEAKRYSRLTRARIAVPFGVQPRDAPVRVDTTMSHTNLDVVRLAIKQLGWRECPSGGGDPCEICWNGLSYAENPGGEDSCVNRFPGIGDLLHKVNLSRALETMRRLFPEEFGFYPDTWFLPHQLAEFTQYSEAAAAEAAKSGQPAPCYIVKPDAGAQGGGIYLIRSAADYSRQQSGRPLSHIVQTYLDSPLLLDGYKFDLRLYVLLLEADPTPRVFICRDGLARFCTQQYAAPNADNLGANLMHLTNYSINKRSRAFVHGNAETGSKRTFSSVLRQLAASMGDSCDVLALRRSIERLCVKTTLAVLPELLVNMRQRGATVGQSPRCFQILGFDVLILSDLTPVLLEVNSCPSLRLDYEVELIPGVSEYFISPVDVQVKQALVRDSLATVERWMLQRTDQKATKPAAHSSRSEEKIRQNQTAPSNDLELDETENMETDADPGTDTNNENDLEQDMETEQPDQGPIVESEPADSACTIGCMTEIFPGSGRHFDLQRLRVLEGLADLFLTACGGRRGCVKLGATAFRGLARKCSLQRVCGLSMADANILYIDLQRRWEYLSSDPTGGICFQAFAEGFFKMAENFRMGGGQSRRDSASMLDKVSSLLNHCCDCMGLGEKQPQQSLQQKQKINHQQQLPTLVSKSDSNRKRKVGKLAAEIREEVLILPEIV</sequence>